<dbReference type="Gene3D" id="3.40.50.300">
    <property type="entry name" value="P-loop containing nucleotide triphosphate hydrolases"/>
    <property type="match status" value="1"/>
</dbReference>
<dbReference type="InterPro" id="IPR045063">
    <property type="entry name" value="Dynamin_N"/>
</dbReference>
<gene>
    <name evidence="2" type="ORF">HLUCCX14_09485</name>
</gene>
<evidence type="ECO:0000313" key="2">
    <source>
        <dbReference type="EMBL" id="KPQ28725.1"/>
    </source>
</evidence>
<dbReference type="InterPro" id="IPR051943">
    <property type="entry name" value="TRAFAC_Dynamin-like_GTPase"/>
</dbReference>
<dbReference type="AlphaFoldDB" id="A0A0P7ZHB3"/>
<dbReference type="PANTHER" id="PTHR43681:SF1">
    <property type="entry name" value="SARCALUMENIN"/>
    <property type="match status" value="1"/>
</dbReference>
<dbReference type="InterPro" id="IPR027417">
    <property type="entry name" value="P-loop_NTPase"/>
</dbReference>
<dbReference type="STRING" id="1305731.GCA_000934705_02550"/>
<evidence type="ECO:0000259" key="1">
    <source>
        <dbReference type="Pfam" id="PF00350"/>
    </source>
</evidence>
<accession>A0A0P7ZHB3</accession>
<reference evidence="2 3" key="1">
    <citation type="submission" date="2015-09" db="EMBL/GenBank/DDBJ databases">
        <title>Identification and resolution of microdiversity through metagenomic sequencing of parallel consortia.</title>
        <authorList>
            <person name="Nelson W.C."/>
            <person name="Romine M.F."/>
            <person name="Lindemann S.R."/>
        </authorList>
    </citation>
    <scope>NUCLEOTIDE SEQUENCE [LARGE SCALE GENOMIC DNA]</scope>
    <source>
        <strain evidence="2">HL-55</strain>
    </source>
</reference>
<proteinExistence type="predicted"/>
<feature type="domain" description="Dynamin N-terminal" evidence="1">
    <location>
        <begin position="60"/>
        <end position="274"/>
    </location>
</feature>
<dbReference type="OrthoDB" id="5295100at2"/>
<protein>
    <submittedName>
        <fullName evidence="2">Dynamin family</fullName>
    </submittedName>
</protein>
<dbReference type="SUPFAM" id="SSF52540">
    <property type="entry name" value="P-loop containing nucleoside triphosphate hydrolases"/>
    <property type="match status" value="1"/>
</dbReference>
<comment type="caution">
    <text evidence="2">The sequence shown here is derived from an EMBL/GenBank/DDBJ whole genome shotgun (WGS) entry which is preliminary data.</text>
</comment>
<name>A0A0P7ZHB3_9GAMM</name>
<evidence type="ECO:0000313" key="3">
    <source>
        <dbReference type="Proteomes" id="UP000050416"/>
    </source>
</evidence>
<dbReference type="Proteomes" id="UP000050416">
    <property type="component" value="Unassembled WGS sequence"/>
</dbReference>
<organism evidence="2 3">
    <name type="scientific">Marinobacter excellens HL-55</name>
    <dbReference type="NCBI Taxonomy" id="1305731"/>
    <lineage>
        <taxon>Bacteria</taxon>
        <taxon>Pseudomonadati</taxon>
        <taxon>Pseudomonadota</taxon>
        <taxon>Gammaproteobacteria</taxon>
        <taxon>Pseudomonadales</taxon>
        <taxon>Marinobacteraceae</taxon>
        <taxon>Marinobacter</taxon>
    </lineage>
</organism>
<dbReference type="PATRIC" id="fig|1305731.5.peg.242"/>
<dbReference type="EMBL" id="LJZQ01000012">
    <property type="protein sequence ID" value="KPQ28725.1"/>
    <property type="molecule type" value="Genomic_DNA"/>
</dbReference>
<sequence length="654" mass="76129">MNQQGTLSQQVEAYHNWKKELIRQIGRYRLWLQDNNLFSEDVSTRIRHGLELLIEDELTIAFVGEYSRGKTELINALFFSEYGQRMLPSQAGRTTMCPTELFYDRSANQNYLLLLPIETRTGELSLQQLRKQPERWVKHDLDERNPEIMREVLAEVARVKSVPPEEARQLGFDEDMLEHDRNNPGHVLVPAWRNAQISIRHPLFERGLRILDTPGLNALGSEPELTISMLPRAHAVIFVLSADTGVTASDMTIWKEHIDTEHADHRAGRFAVLNKIDVMWDDLQGEQHTNDAIERVRSYTADHLGIRQQDVIPLSAKQGLLARVRKDDALFGRSNIGQLEQLIIQRILMHKEQLITQNLINDLLGMLQNSQAAMQYRLECLEEERQACAGVTMDKPALSRLAERAQRDYDFYYKKLITLRSSRRLMDSQGDMLTKLVAEDRFENHASKVRHMMSKSWTTAGMNRAMDHFFELLESDLRNLLAEGRLAEKMVGAIYRRYNEDTRARHLEPIPLRAGRHVIAIRELRKKAKRFRISPKNLLTEQSLLVRRFFNVMVGEARTLHGRVRKDVERWPQEALLPIMQYSMEQKQLLEHQIRRLRDMVRSDRDSRAERQRLDHSITDLRKQLELADAMMRQIRKPAPTMIQQKVVNISGAV</sequence>
<dbReference type="Pfam" id="PF00350">
    <property type="entry name" value="Dynamin_N"/>
    <property type="match status" value="1"/>
</dbReference>
<dbReference type="PANTHER" id="PTHR43681">
    <property type="entry name" value="TRANSMEMBRANE GTPASE FZO"/>
    <property type="match status" value="1"/>
</dbReference>